<dbReference type="OrthoDB" id="9795402at2"/>
<dbReference type="PANTHER" id="PTHR30399">
    <property type="entry name" value="UNCHARACTERIZED PROTEIN YGJP"/>
    <property type="match status" value="1"/>
</dbReference>
<dbReference type="Pfam" id="PF01863">
    <property type="entry name" value="YgjP-like"/>
    <property type="match status" value="1"/>
</dbReference>
<evidence type="ECO:0000313" key="3">
    <source>
        <dbReference type="Proteomes" id="UP000248021"/>
    </source>
</evidence>
<protein>
    <recommendedName>
        <fullName evidence="1">YgjP-like metallopeptidase domain-containing protein</fullName>
    </recommendedName>
</protein>
<dbReference type="CDD" id="cd07344">
    <property type="entry name" value="M48_yhfN_like"/>
    <property type="match status" value="1"/>
</dbReference>
<evidence type="ECO:0000313" key="2">
    <source>
        <dbReference type="EMBL" id="PXW58945.1"/>
    </source>
</evidence>
<dbReference type="Gene3D" id="3.30.2010.10">
    <property type="entry name" value="Metalloproteases ('zincins'), catalytic domain"/>
    <property type="match status" value="1"/>
</dbReference>
<dbReference type="Proteomes" id="UP000248021">
    <property type="component" value="Unassembled WGS sequence"/>
</dbReference>
<accession>A0A2V3U793</accession>
<dbReference type="InterPro" id="IPR053136">
    <property type="entry name" value="UTP_pyrophosphatase-like"/>
</dbReference>
<dbReference type="AlphaFoldDB" id="A0A2V3U793"/>
<gene>
    <name evidence="2" type="ORF">C7450_105294</name>
</gene>
<name>A0A2V3U793_9HYPH</name>
<evidence type="ECO:0000259" key="1">
    <source>
        <dbReference type="Pfam" id="PF01863"/>
    </source>
</evidence>
<dbReference type="InterPro" id="IPR002725">
    <property type="entry name" value="YgjP-like_metallopeptidase"/>
</dbReference>
<dbReference type="RefSeq" id="WP_110374995.1">
    <property type="nucleotide sequence ID" value="NZ_JAHBRY010000001.1"/>
</dbReference>
<feature type="domain" description="YgjP-like metallopeptidase" evidence="1">
    <location>
        <begin position="38"/>
        <end position="239"/>
    </location>
</feature>
<organism evidence="2 3">
    <name type="scientific">Chelatococcus asaccharovorans</name>
    <dbReference type="NCBI Taxonomy" id="28210"/>
    <lineage>
        <taxon>Bacteria</taxon>
        <taxon>Pseudomonadati</taxon>
        <taxon>Pseudomonadota</taxon>
        <taxon>Alphaproteobacteria</taxon>
        <taxon>Hyphomicrobiales</taxon>
        <taxon>Chelatococcaceae</taxon>
        <taxon>Chelatococcus</taxon>
    </lineage>
</organism>
<sequence length="247" mass="27783">MRISLFKRSAPDPDHIAVRHGAETFRVAVRRRAAAQRFTLRVSNATGEAVLTLPERGDLAAAQRFAESQSGWLAVRLKRVPDRTPFEVGALVPLRGVPHRIVHWSTIRGVPEATVDAAGAPILAVTGETPHVSRRVMDFLRREATRDLSEAVARHTKTLGIPARSISIRDTRSRWGSCSAQGRLNFSWRLILAPAYVLDYLAAHEVAHLKEMNHSERFWRLTRRLCARTDEAEAWLKRHGSSLHRFG</sequence>
<proteinExistence type="predicted"/>
<keyword evidence="3" id="KW-1185">Reference proteome</keyword>
<dbReference type="EMBL" id="QJJK01000005">
    <property type="protein sequence ID" value="PXW58945.1"/>
    <property type="molecule type" value="Genomic_DNA"/>
</dbReference>
<dbReference type="PANTHER" id="PTHR30399:SF1">
    <property type="entry name" value="UTP PYROPHOSPHATASE"/>
    <property type="match status" value="1"/>
</dbReference>
<comment type="caution">
    <text evidence="2">The sequence shown here is derived from an EMBL/GenBank/DDBJ whole genome shotgun (WGS) entry which is preliminary data.</text>
</comment>
<reference evidence="2 3" key="1">
    <citation type="submission" date="2018-05" db="EMBL/GenBank/DDBJ databases">
        <title>Genomic Encyclopedia of Type Strains, Phase IV (KMG-IV): sequencing the most valuable type-strain genomes for metagenomic binning, comparative biology and taxonomic classification.</title>
        <authorList>
            <person name="Goeker M."/>
        </authorList>
    </citation>
    <scope>NUCLEOTIDE SEQUENCE [LARGE SCALE GENOMIC DNA]</scope>
    <source>
        <strain evidence="2 3">DSM 6462</strain>
    </source>
</reference>